<name>A0A1I2JNT0_9CLOT</name>
<dbReference type="STRING" id="1529.SAMN04487885_102233"/>
<dbReference type="PANTHER" id="PTHR30149">
    <property type="entry name" value="HYDROGENASE PROTEIN ASSEMBLY PROTEIN HYPD"/>
    <property type="match status" value="1"/>
</dbReference>
<dbReference type="RefSeq" id="WP_074844454.1">
    <property type="nucleotide sequence ID" value="NZ_BAAACD010000042.1"/>
</dbReference>
<gene>
    <name evidence="4" type="ORF">SAMN04487885_102233</name>
</gene>
<dbReference type="GO" id="GO:0005506">
    <property type="term" value="F:iron ion binding"/>
    <property type="evidence" value="ECO:0007669"/>
    <property type="project" value="TreeGrafter"/>
</dbReference>
<dbReference type="AlphaFoldDB" id="A0A1I2JNT0"/>
<proteinExistence type="inferred from homology"/>
<dbReference type="InterPro" id="IPR042243">
    <property type="entry name" value="HypD_1"/>
</dbReference>
<dbReference type="PANTHER" id="PTHR30149:SF0">
    <property type="entry name" value="HYDROGENASE MATURATION FACTOR HYPD"/>
    <property type="match status" value="1"/>
</dbReference>
<evidence type="ECO:0000256" key="3">
    <source>
        <dbReference type="ARBA" id="ARBA00023004"/>
    </source>
</evidence>
<organism evidence="4 5">
    <name type="scientific">Clostridium cadaveris</name>
    <dbReference type="NCBI Taxonomy" id="1529"/>
    <lineage>
        <taxon>Bacteria</taxon>
        <taxon>Bacillati</taxon>
        <taxon>Bacillota</taxon>
        <taxon>Clostridia</taxon>
        <taxon>Eubacteriales</taxon>
        <taxon>Clostridiaceae</taxon>
        <taxon>Clostridium</taxon>
    </lineage>
</organism>
<dbReference type="Gene3D" id="3.40.50.11750">
    <property type="entry name" value="HypD, alpha/beta domain 1"/>
    <property type="match status" value="2"/>
</dbReference>
<dbReference type="Gene3D" id="6.10.20.100">
    <property type="match status" value="1"/>
</dbReference>
<dbReference type="InterPro" id="IPR042244">
    <property type="entry name" value="HypD_2_sf"/>
</dbReference>
<protein>
    <submittedName>
        <fullName evidence="4">Hydrogenase maturation protein HypD</fullName>
    </submittedName>
</protein>
<dbReference type="NCBIfam" id="TIGR00075">
    <property type="entry name" value="hypD"/>
    <property type="match status" value="1"/>
</dbReference>
<keyword evidence="3" id="KW-0408">Iron</keyword>
<dbReference type="Pfam" id="PF01924">
    <property type="entry name" value="HypD"/>
    <property type="match status" value="1"/>
</dbReference>
<evidence type="ECO:0000313" key="5">
    <source>
        <dbReference type="Proteomes" id="UP000182135"/>
    </source>
</evidence>
<dbReference type="GO" id="GO:0051604">
    <property type="term" value="P:protein maturation"/>
    <property type="evidence" value="ECO:0007669"/>
    <property type="project" value="TreeGrafter"/>
</dbReference>
<dbReference type="Proteomes" id="UP000182135">
    <property type="component" value="Unassembled WGS sequence"/>
</dbReference>
<comment type="similarity">
    <text evidence="1">Belongs to the HypD family.</text>
</comment>
<reference evidence="4 5" key="1">
    <citation type="submission" date="2016-10" db="EMBL/GenBank/DDBJ databases">
        <authorList>
            <person name="de Groot N.N."/>
        </authorList>
    </citation>
    <scope>NUCLEOTIDE SEQUENCE [LARGE SCALE GENOMIC DNA]</scope>
    <source>
        <strain evidence="4 5">NLAE-zl-G419</strain>
    </source>
</reference>
<keyword evidence="2" id="KW-0479">Metal-binding</keyword>
<dbReference type="eggNOG" id="COG0409">
    <property type="taxonomic scope" value="Bacteria"/>
</dbReference>
<dbReference type="GO" id="GO:0070025">
    <property type="term" value="F:carbon monoxide binding"/>
    <property type="evidence" value="ECO:0007669"/>
    <property type="project" value="TreeGrafter"/>
</dbReference>
<dbReference type="EMBL" id="FOOE01000002">
    <property type="protein sequence ID" value="SFF55788.1"/>
    <property type="molecule type" value="Genomic_DNA"/>
</dbReference>
<dbReference type="OrthoDB" id="9770424at2"/>
<dbReference type="GO" id="GO:0051539">
    <property type="term" value="F:4 iron, 4 sulfur cluster binding"/>
    <property type="evidence" value="ECO:0007669"/>
    <property type="project" value="TreeGrafter"/>
</dbReference>
<accession>A0A1I2JNT0</accession>
<evidence type="ECO:0000313" key="4">
    <source>
        <dbReference type="EMBL" id="SFF55788.1"/>
    </source>
</evidence>
<evidence type="ECO:0000256" key="2">
    <source>
        <dbReference type="ARBA" id="ARBA00022723"/>
    </source>
</evidence>
<sequence length="343" mass="38308">MKSLECDRKINIMEVCGTHTMAILRSGIKDTLPKNINLISGPGCPVCVTPQGYIDAAIELSKRDDVIIATFGDMISVPATESSLNIQRALGKDIRVIYSPLEALKIAEKNLNKEVVFLGIGFETTAPLIALAIEKSRIRGIKNFSVFTSLKTMPEILRVLLKGEDIKIDGIICPGHVSTIIGEKEFKFLGDEFHKPAVIAGFGSRDVIAGIYILSDMIRRNKSDLKNIYSQYVRYDGNENAKALIYKVFEKTEGLWRGIGKVEGSGLSIKKEYEEYDAIKKFKIEISKEEHVRECICGEILKGYKKPKDCNFFGTICTPHNPIGVCMVSREGSCKIYYEYSRN</sequence>
<dbReference type="GeneID" id="90544219"/>
<evidence type="ECO:0000256" key="1">
    <source>
        <dbReference type="ARBA" id="ARBA00007888"/>
    </source>
</evidence>
<keyword evidence="5" id="KW-1185">Reference proteome</keyword>
<dbReference type="PIRSF" id="PIRSF005622">
    <property type="entry name" value="Hydrgn_mat_hypD"/>
    <property type="match status" value="1"/>
</dbReference>
<dbReference type="InterPro" id="IPR002780">
    <property type="entry name" value="Hyd_form_HypD"/>
</dbReference>